<dbReference type="Gene3D" id="1.10.150.20">
    <property type="entry name" value="5' to 3' exonuclease, C-terminal subdomain"/>
    <property type="match status" value="1"/>
</dbReference>
<evidence type="ECO:0000313" key="2">
    <source>
        <dbReference type="EMBL" id="NHK98483.1"/>
    </source>
</evidence>
<gene>
    <name evidence="2" type="ORF">G7087_08870</name>
</gene>
<proteinExistence type="predicted"/>
<sequence length="128" mass="14072">MSVMAAPYARRTLPSAPPLPGPARPPRAPKAPRPLKARTADECELLEQLPNIGPSIAGDLRLLGIQHPRELAEHDALALYRALCDATGKRQDPCVLDTFMAAVDFMRGAEPRPWWSYTAERKARHGVV</sequence>
<accession>A0ABX0HTX8</accession>
<evidence type="ECO:0000313" key="3">
    <source>
        <dbReference type="Proteomes" id="UP000802098"/>
    </source>
</evidence>
<feature type="region of interest" description="Disordered" evidence="1">
    <location>
        <begin position="1"/>
        <end position="35"/>
    </location>
</feature>
<protein>
    <submittedName>
        <fullName evidence="2">Mitomycin resistance protein</fullName>
    </submittedName>
</protein>
<keyword evidence="3" id="KW-1185">Reference proteome</keyword>
<dbReference type="InterPro" id="IPR021725">
    <property type="entry name" value="Cdd1"/>
</dbReference>
<dbReference type="EMBL" id="JAAOCD010000003">
    <property type="protein sequence ID" value="NHK98483.1"/>
    <property type="molecule type" value="Genomic_DNA"/>
</dbReference>
<name>A0ABX0HTX8_9BURK</name>
<evidence type="ECO:0000256" key="1">
    <source>
        <dbReference type="SAM" id="MobiDB-lite"/>
    </source>
</evidence>
<feature type="compositionally biased region" description="Pro residues" evidence="1">
    <location>
        <begin position="15"/>
        <end position="32"/>
    </location>
</feature>
<comment type="caution">
    <text evidence="2">The sequence shown here is derived from an EMBL/GenBank/DDBJ whole genome shotgun (WGS) entry which is preliminary data.</text>
</comment>
<dbReference type="Pfam" id="PF11731">
    <property type="entry name" value="Cdd1"/>
    <property type="match status" value="1"/>
</dbReference>
<reference evidence="2 3" key="1">
    <citation type="submission" date="2020-03" db="EMBL/GenBank/DDBJ databases">
        <title>Rubrivivax benzoatilyticus JA2 (sequenced after 10 years sub-culturing).</title>
        <authorList>
            <person name="Gupta D."/>
            <person name="Chintalapati S."/>
            <person name="Chintalapati V.R."/>
        </authorList>
    </citation>
    <scope>NUCLEOTIDE SEQUENCE [LARGE SCALE GENOMIC DNA]</scope>
    <source>
        <strain evidence="2 3">JA2-Mal</strain>
    </source>
</reference>
<organism evidence="2 3">
    <name type="scientific">Rubrivivax benzoatilyticus</name>
    <dbReference type="NCBI Taxonomy" id="316997"/>
    <lineage>
        <taxon>Bacteria</taxon>
        <taxon>Pseudomonadati</taxon>
        <taxon>Pseudomonadota</taxon>
        <taxon>Betaproteobacteria</taxon>
        <taxon>Burkholderiales</taxon>
        <taxon>Sphaerotilaceae</taxon>
        <taxon>Rubrivivax</taxon>
    </lineage>
</organism>
<dbReference type="Proteomes" id="UP000802098">
    <property type="component" value="Unassembled WGS sequence"/>
</dbReference>